<keyword evidence="2" id="KW-1185">Reference proteome</keyword>
<name>A0A164XJE6_9CRUS</name>
<dbReference type="Proteomes" id="UP000076858">
    <property type="component" value="Unassembled WGS sequence"/>
</dbReference>
<accession>A0A164XJE6</accession>
<evidence type="ECO:0000313" key="2">
    <source>
        <dbReference type="Proteomes" id="UP000076858"/>
    </source>
</evidence>
<dbReference type="AlphaFoldDB" id="A0A164XJE6"/>
<dbReference type="EMBL" id="LRGB01000986">
    <property type="protein sequence ID" value="KZS14304.1"/>
    <property type="molecule type" value="Genomic_DNA"/>
</dbReference>
<proteinExistence type="predicted"/>
<protein>
    <submittedName>
        <fullName evidence="1">Uncharacterized protein</fullName>
    </submittedName>
</protein>
<gene>
    <name evidence="1" type="ORF">APZ42_020382</name>
</gene>
<organism evidence="1 2">
    <name type="scientific">Daphnia magna</name>
    <dbReference type="NCBI Taxonomy" id="35525"/>
    <lineage>
        <taxon>Eukaryota</taxon>
        <taxon>Metazoa</taxon>
        <taxon>Ecdysozoa</taxon>
        <taxon>Arthropoda</taxon>
        <taxon>Crustacea</taxon>
        <taxon>Branchiopoda</taxon>
        <taxon>Diplostraca</taxon>
        <taxon>Cladocera</taxon>
        <taxon>Anomopoda</taxon>
        <taxon>Daphniidae</taxon>
        <taxon>Daphnia</taxon>
    </lineage>
</organism>
<reference evidence="1 2" key="1">
    <citation type="submission" date="2016-03" db="EMBL/GenBank/DDBJ databases">
        <title>EvidentialGene: Evidence-directed Construction of Genes on Genomes.</title>
        <authorList>
            <person name="Gilbert D.G."/>
            <person name="Choi J.-H."/>
            <person name="Mockaitis K."/>
            <person name="Colbourne J."/>
            <person name="Pfrender M."/>
        </authorList>
    </citation>
    <scope>NUCLEOTIDE SEQUENCE [LARGE SCALE GENOMIC DNA]</scope>
    <source>
        <strain evidence="1 2">Xinb3</strain>
        <tissue evidence="1">Complete organism</tissue>
    </source>
</reference>
<comment type="caution">
    <text evidence="1">The sequence shown here is derived from an EMBL/GenBank/DDBJ whole genome shotgun (WGS) entry which is preliminary data.</text>
</comment>
<evidence type="ECO:0000313" key="1">
    <source>
        <dbReference type="EMBL" id="KZS14304.1"/>
    </source>
</evidence>
<sequence length="490" mass="56316">MYGNETTDESSVTYIQIDRLLNQTVIKAGILSEPRTHKSPTLEYLVLFYIFLVMSILMKDNEPASEQSLTKLATWKIEELVRCLYDVFKTFKQNEFGKTLQIIFLTEIIWLQDVRSILEGHSEDALRISLKHPNDTLGGSQSVSTICFQQNCIRDGIRLEPLVDLIESVLEQTFFETLTQAEDKIVSEGSNKGKVKLIIRLDNPIKYYSYQLITNILFLTRITQPTLSGRDYLFDYNQEDFEKNQHNAANSNFQECKKEALKGKFKPTKGIIFFEINKNKEITVRYMTDIELATRGSRGLQDLVPGRHISLRQRSFQTGNHVSSPSSKNSCRLLQFLLQSGKILLICIHLGKHFHWCSVVKKKFHDLNLFAECNKKVPNTVRDLISTAMSRLSSATKGQLNIVLLVELTAIMRGHVLSANFIPYLNLFSSFLDLPCPLCTRIKIASLQFWRQLPLESFQSQGYDQSNLYFWKLDLTKKSCLPRAIETIQL</sequence>